<dbReference type="EMBL" id="JAHXZJ010000001">
    <property type="protein sequence ID" value="KAH0567240.1"/>
    <property type="molecule type" value="Genomic_DNA"/>
</dbReference>
<proteinExistence type="predicted"/>
<organism evidence="2 3">
    <name type="scientific">Cotesia glomerata</name>
    <name type="common">Lepidopteran parasitic wasp</name>
    <name type="synonym">Apanteles glomeratus</name>
    <dbReference type="NCBI Taxonomy" id="32391"/>
    <lineage>
        <taxon>Eukaryota</taxon>
        <taxon>Metazoa</taxon>
        <taxon>Ecdysozoa</taxon>
        <taxon>Arthropoda</taxon>
        <taxon>Hexapoda</taxon>
        <taxon>Insecta</taxon>
        <taxon>Pterygota</taxon>
        <taxon>Neoptera</taxon>
        <taxon>Endopterygota</taxon>
        <taxon>Hymenoptera</taxon>
        <taxon>Apocrita</taxon>
        <taxon>Ichneumonoidea</taxon>
        <taxon>Braconidae</taxon>
        <taxon>Microgastrinae</taxon>
        <taxon>Cotesia</taxon>
    </lineage>
</organism>
<evidence type="ECO:0000313" key="2">
    <source>
        <dbReference type="EMBL" id="KAH0567240.1"/>
    </source>
</evidence>
<gene>
    <name evidence="2" type="ORF">KQX54_007820</name>
</gene>
<comment type="caution">
    <text evidence="2">The sequence shown here is derived from an EMBL/GenBank/DDBJ whole genome shotgun (WGS) entry which is preliminary data.</text>
</comment>
<evidence type="ECO:0000313" key="3">
    <source>
        <dbReference type="Proteomes" id="UP000826195"/>
    </source>
</evidence>
<protein>
    <submittedName>
        <fullName evidence="2">Uncharacterized protein</fullName>
    </submittedName>
</protein>
<accession>A0AAV7J3I9</accession>
<sequence length="122" mass="13332">MIPAAVDRQEYIAPALRNRADGCNAAVHSLHQSLHIHTLAYRNCQLIIVVEEFDDDERAPGTSALPGVGIPMSYNHQQHPQCSEERTNERMERAAAQSVAPGGAASPVHFTYLLASLVSFQP</sequence>
<dbReference type="AlphaFoldDB" id="A0AAV7J3I9"/>
<reference evidence="2 3" key="1">
    <citation type="journal article" date="2021" name="J. Hered.">
        <title>A chromosome-level genome assembly of the parasitoid wasp, Cotesia glomerata (Hymenoptera: Braconidae).</title>
        <authorList>
            <person name="Pinto B.J."/>
            <person name="Weis J.J."/>
            <person name="Gamble T."/>
            <person name="Ode P.J."/>
            <person name="Paul R."/>
            <person name="Zaspel J.M."/>
        </authorList>
    </citation>
    <scope>NUCLEOTIDE SEQUENCE [LARGE SCALE GENOMIC DNA]</scope>
    <source>
        <strain evidence="2">CgM1</strain>
    </source>
</reference>
<keyword evidence="3" id="KW-1185">Reference proteome</keyword>
<feature type="region of interest" description="Disordered" evidence="1">
    <location>
        <begin position="60"/>
        <end position="88"/>
    </location>
</feature>
<evidence type="ECO:0000256" key="1">
    <source>
        <dbReference type="SAM" id="MobiDB-lite"/>
    </source>
</evidence>
<name>A0AAV7J3I9_COTGL</name>
<dbReference type="Proteomes" id="UP000826195">
    <property type="component" value="Unassembled WGS sequence"/>
</dbReference>